<dbReference type="Proteomes" id="UP001056539">
    <property type="component" value="Chromosome"/>
</dbReference>
<evidence type="ECO:0000259" key="3">
    <source>
        <dbReference type="Pfam" id="PF00465"/>
    </source>
</evidence>
<dbReference type="RefSeq" id="WP_271434621.1">
    <property type="nucleotide sequence ID" value="NZ_CP073355.1"/>
</dbReference>
<feature type="domain" description="Fe-containing alcohol dehydrogenase-like C-terminal" evidence="4">
    <location>
        <begin position="189"/>
        <end position="305"/>
    </location>
</feature>
<dbReference type="EC" id="1.1.1.1" evidence="5"/>
<keyword evidence="2 5" id="KW-0560">Oxidoreductase</keyword>
<dbReference type="KEGG" id="taqu:KDW03_08320"/>
<dbReference type="PANTHER" id="PTHR11496">
    <property type="entry name" value="ALCOHOL DEHYDROGENASE"/>
    <property type="match status" value="1"/>
</dbReference>
<dbReference type="SUPFAM" id="SSF56796">
    <property type="entry name" value="Dehydroquinate synthase-like"/>
    <property type="match status" value="1"/>
</dbReference>
<dbReference type="PANTHER" id="PTHR11496:SF102">
    <property type="entry name" value="ALCOHOL DEHYDROGENASE 4"/>
    <property type="match status" value="1"/>
</dbReference>
<evidence type="ECO:0000259" key="4">
    <source>
        <dbReference type="Pfam" id="PF25137"/>
    </source>
</evidence>
<dbReference type="GO" id="GO:0046872">
    <property type="term" value="F:metal ion binding"/>
    <property type="evidence" value="ECO:0007669"/>
    <property type="project" value="InterPro"/>
</dbReference>
<dbReference type="InterPro" id="IPR039697">
    <property type="entry name" value="Alcohol_dehydrogenase_Fe"/>
</dbReference>
<dbReference type="InterPro" id="IPR056798">
    <property type="entry name" value="ADH_Fe_C"/>
</dbReference>
<sequence>MDNWQWRTPPVFFGWGCTHSELLSFLSFRGKRWAVCMGSHFLQREWSHWQEVAHDYGLEVEAFVVRGGEPTVPQVDELTMRVKAYQPDGIVGIGGGTVLDTAKAVAAMVVHPGSVGDYLEEVGTKKLFSQPLPWVGVPTTAGTGSESTKNSVIIVPEKRVKRSLRHDMLWSQGVFLDPALTLSQPWEVTVNAGLDAFTHLLEAAVSKKFHPFALALADRFLGDIIEGLSCLKEHPEDREAREKLLVASNAGGMALANGGLGSVHGFAATLGGMTDIPHGRVCGIILDHVVEVNRRYTERYEMLALVKHHGGSEGFVHFLSQWKKMLGVDTDFRRWNLALDPVEIVRLSTSSSMKANPADVPASDWIAMWKNLL</sequence>
<dbReference type="Pfam" id="PF25137">
    <property type="entry name" value="ADH_Fe_C"/>
    <property type="match status" value="1"/>
</dbReference>
<protein>
    <submittedName>
        <fullName evidence="5">Iron-containing alcohol dehydrogenase</fullName>
        <ecNumber evidence="5">1.1.1.1</ecNumber>
    </submittedName>
</protein>
<reference evidence="5" key="2">
    <citation type="submission" date="2022-06" db="EMBL/GenBank/DDBJ databases">
        <title>Thermospira aquatica gen. nov., sp. nov.</title>
        <authorList>
            <person name="Ben Ali Gam Z."/>
            <person name="Labat M."/>
        </authorList>
    </citation>
    <scope>NUCLEOTIDE SEQUENCE</scope>
    <source>
        <strain evidence="5">F1F22</strain>
    </source>
</reference>
<keyword evidence="6" id="KW-1185">Reference proteome</keyword>
<accession>A0AAX3BB57</accession>
<proteinExistence type="inferred from homology"/>
<evidence type="ECO:0000313" key="5">
    <source>
        <dbReference type="EMBL" id="URA09492.1"/>
    </source>
</evidence>
<dbReference type="Gene3D" id="1.20.1090.10">
    <property type="entry name" value="Dehydroquinate synthase-like - alpha domain"/>
    <property type="match status" value="1"/>
</dbReference>
<evidence type="ECO:0000313" key="6">
    <source>
        <dbReference type="Proteomes" id="UP001056539"/>
    </source>
</evidence>
<comment type="similarity">
    <text evidence="1">Belongs to the iron-containing alcohol dehydrogenase family.</text>
</comment>
<reference evidence="5" key="1">
    <citation type="submission" date="2021-04" db="EMBL/GenBank/DDBJ databases">
        <authorList>
            <person name="Postec A."/>
        </authorList>
    </citation>
    <scope>NUCLEOTIDE SEQUENCE</scope>
    <source>
        <strain evidence="5">F1F22</strain>
    </source>
</reference>
<dbReference type="EMBL" id="CP073355">
    <property type="protein sequence ID" value="URA09492.1"/>
    <property type="molecule type" value="Genomic_DNA"/>
</dbReference>
<dbReference type="AlphaFoldDB" id="A0AAX3BB57"/>
<organism evidence="5 6">
    <name type="scientific">Thermospira aquatica</name>
    <dbReference type="NCBI Taxonomy" id="2828656"/>
    <lineage>
        <taxon>Bacteria</taxon>
        <taxon>Pseudomonadati</taxon>
        <taxon>Spirochaetota</taxon>
        <taxon>Spirochaetia</taxon>
        <taxon>Brevinematales</taxon>
        <taxon>Thermospiraceae</taxon>
        <taxon>Thermospira</taxon>
    </lineage>
</organism>
<dbReference type="GO" id="GO:0004022">
    <property type="term" value="F:alcohol dehydrogenase (NAD+) activity"/>
    <property type="evidence" value="ECO:0007669"/>
    <property type="project" value="UniProtKB-EC"/>
</dbReference>
<dbReference type="InterPro" id="IPR001670">
    <property type="entry name" value="ADH_Fe/GldA"/>
</dbReference>
<gene>
    <name evidence="5" type="ORF">KDW03_08320</name>
</gene>
<dbReference type="Pfam" id="PF00465">
    <property type="entry name" value="Fe-ADH"/>
    <property type="match status" value="1"/>
</dbReference>
<name>A0AAX3BB57_9SPIR</name>
<evidence type="ECO:0000256" key="2">
    <source>
        <dbReference type="ARBA" id="ARBA00023002"/>
    </source>
</evidence>
<feature type="domain" description="Alcohol dehydrogenase iron-type/glycerol dehydrogenase GldA" evidence="3">
    <location>
        <begin position="11"/>
        <end position="178"/>
    </location>
</feature>
<evidence type="ECO:0000256" key="1">
    <source>
        <dbReference type="ARBA" id="ARBA00007358"/>
    </source>
</evidence>
<dbReference type="Gene3D" id="3.40.50.1970">
    <property type="match status" value="1"/>
</dbReference>